<organism evidence="1 2">
    <name type="scientific">Ferirhizobium litorale</name>
    <dbReference type="NCBI Taxonomy" id="2927786"/>
    <lineage>
        <taxon>Bacteria</taxon>
        <taxon>Pseudomonadati</taxon>
        <taxon>Pseudomonadota</taxon>
        <taxon>Alphaproteobacteria</taxon>
        <taxon>Hyphomicrobiales</taxon>
        <taxon>Rhizobiaceae</taxon>
        <taxon>Ferirhizobium</taxon>
    </lineage>
</organism>
<dbReference type="EMBL" id="JALDYZ010000008">
    <property type="protein sequence ID" value="MDI7923420.1"/>
    <property type="molecule type" value="Genomic_DNA"/>
</dbReference>
<dbReference type="RefSeq" id="WP_311794485.1">
    <property type="nucleotide sequence ID" value="NZ_JALDYZ010000008.1"/>
</dbReference>
<keyword evidence="2" id="KW-1185">Reference proteome</keyword>
<gene>
    <name evidence="1" type="ORF">MRS75_15155</name>
</gene>
<dbReference type="Proteomes" id="UP001161580">
    <property type="component" value="Unassembled WGS sequence"/>
</dbReference>
<accession>A0AAE3QH57</accession>
<comment type="caution">
    <text evidence="1">The sequence shown here is derived from an EMBL/GenBank/DDBJ whole genome shotgun (WGS) entry which is preliminary data.</text>
</comment>
<protein>
    <submittedName>
        <fullName evidence="1">Uncharacterized protein</fullName>
    </submittedName>
</protein>
<proteinExistence type="predicted"/>
<name>A0AAE3QH57_9HYPH</name>
<evidence type="ECO:0000313" key="2">
    <source>
        <dbReference type="Proteomes" id="UP001161580"/>
    </source>
</evidence>
<evidence type="ECO:0000313" key="1">
    <source>
        <dbReference type="EMBL" id="MDI7923420.1"/>
    </source>
</evidence>
<sequence length="197" mass="21985">MYLKNLVAAVEQIDQMPIEVEEMAAKLVEAGCQDKIIFHPADEDPDEFQGVFYKYVVRHSTYADPEFTTLIAFSKHLPIEWQRMVCCKELIHTCDSSVEKTDSPEEVEALLEKVLGPLSTQDFGLADVMAAKDKLAIYQALAILFPPKAREQAVAGLAAGMRIEEIAAWAGLPRALVSFACSEDWPAVMHELIEGWE</sequence>
<reference evidence="1" key="1">
    <citation type="submission" date="2022-03" db="EMBL/GenBank/DDBJ databases">
        <title>Fererhizobium litorale gen. nov., sp. nov., isolated from sandy sediments of the Sea of Japan seashore.</title>
        <authorList>
            <person name="Romanenko L."/>
            <person name="Kurilenko V."/>
            <person name="Otstavnykh N."/>
            <person name="Svetashev V."/>
            <person name="Tekutyeva L."/>
            <person name="Isaeva M."/>
            <person name="Mikhailov V."/>
        </authorList>
    </citation>
    <scope>NUCLEOTIDE SEQUENCE</scope>
    <source>
        <strain evidence="1">KMM 9576</strain>
    </source>
</reference>
<dbReference type="AlphaFoldDB" id="A0AAE3QH57"/>